<proteinExistence type="predicted"/>
<evidence type="ECO:0000256" key="5">
    <source>
        <dbReference type="ARBA" id="ARBA00023136"/>
    </source>
</evidence>
<keyword evidence="2" id="KW-1003">Cell membrane</keyword>
<feature type="transmembrane region" description="Helical" evidence="6">
    <location>
        <begin position="7"/>
        <end position="27"/>
    </location>
</feature>
<evidence type="ECO:0000256" key="2">
    <source>
        <dbReference type="ARBA" id="ARBA00022475"/>
    </source>
</evidence>
<evidence type="ECO:0000256" key="3">
    <source>
        <dbReference type="ARBA" id="ARBA00022692"/>
    </source>
</evidence>
<gene>
    <name evidence="7" type="ORF">UT11_C0066G0005</name>
</gene>
<feature type="transmembrane region" description="Helical" evidence="6">
    <location>
        <begin position="286"/>
        <end position="309"/>
    </location>
</feature>
<keyword evidence="3 6" id="KW-0812">Transmembrane</keyword>
<feature type="transmembrane region" description="Helical" evidence="6">
    <location>
        <begin position="147"/>
        <end position="171"/>
    </location>
</feature>
<keyword evidence="5 6" id="KW-0472">Membrane</keyword>
<dbReference type="AlphaFoldDB" id="A0A0G0NL61"/>
<accession>A0A0G0NL61</accession>
<dbReference type="InterPro" id="IPR002797">
    <property type="entry name" value="Polysacc_synth"/>
</dbReference>
<feature type="transmembrane region" description="Helical" evidence="6">
    <location>
        <begin position="91"/>
        <end position="109"/>
    </location>
</feature>
<sequence length="421" mass="46656">MTIKKLIKGGIVIIAGTLIGSVANYAYNTLTGRFLGPENYGIFTSLMSLLAIVSVPMMAIQTVSAKFSSKFLAENRLGKVRALVSSLHRRLWPIGVAAALMIMILSGFVGRYLHIPSLVPIFILAIIFIVAFLVPITRGVIQGMQKFFQLSINTSLDALFRLGIGMALIALGFKVNGAVGGVVAGTVLAYLFSFLPIRNILKHSSEPFDKKKIMEYSWPTVVVILCLTALVNADIIMAKHYLPPVEAGHYAALSTIAKIIFYFSGPIVSVMFPMISDLYSKGERHYHLLITTLIGVFGASMAILVFFTLAPQFTIKMLYGQQFISVWHFLPSMGLVMVLYGLVNVMANYFLSINKMKFVPFLVFFTVLEVILLSFFNSSISVFIIISMLSQIVLLITLFSLYLIDKWSMISEKLHLAKEEE</sequence>
<feature type="transmembrane region" description="Helical" evidence="6">
    <location>
        <begin position="250"/>
        <end position="274"/>
    </location>
</feature>
<organism evidence="7 8">
    <name type="scientific">Berkelbacteria bacterium GW2011_GWA2_38_9</name>
    <dbReference type="NCBI Taxonomy" id="1618334"/>
    <lineage>
        <taxon>Bacteria</taxon>
        <taxon>Candidatus Berkelbacteria</taxon>
    </lineage>
</organism>
<evidence type="ECO:0000256" key="1">
    <source>
        <dbReference type="ARBA" id="ARBA00004651"/>
    </source>
</evidence>
<feature type="transmembrane region" description="Helical" evidence="6">
    <location>
        <begin position="115"/>
        <end position="135"/>
    </location>
</feature>
<reference evidence="7 8" key="1">
    <citation type="journal article" date="2015" name="Nature">
        <title>rRNA introns, odd ribosomes, and small enigmatic genomes across a large radiation of phyla.</title>
        <authorList>
            <person name="Brown C.T."/>
            <person name="Hug L.A."/>
            <person name="Thomas B.C."/>
            <person name="Sharon I."/>
            <person name="Castelle C.J."/>
            <person name="Singh A."/>
            <person name="Wilkins M.J."/>
            <person name="Williams K.H."/>
            <person name="Banfield J.F."/>
        </authorList>
    </citation>
    <scope>NUCLEOTIDE SEQUENCE [LARGE SCALE GENOMIC DNA]</scope>
</reference>
<dbReference type="PANTHER" id="PTHR30250:SF28">
    <property type="entry name" value="POLYSACCHARIDE BIOSYNTHESIS PROTEIN"/>
    <property type="match status" value="1"/>
</dbReference>
<evidence type="ECO:0000256" key="4">
    <source>
        <dbReference type="ARBA" id="ARBA00022989"/>
    </source>
</evidence>
<dbReference type="PANTHER" id="PTHR30250">
    <property type="entry name" value="PST FAMILY PREDICTED COLANIC ACID TRANSPORTER"/>
    <property type="match status" value="1"/>
</dbReference>
<name>A0A0G0NL61_9BACT</name>
<evidence type="ECO:0000313" key="7">
    <source>
        <dbReference type="EMBL" id="KKQ86609.1"/>
    </source>
</evidence>
<keyword evidence="4 6" id="KW-1133">Transmembrane helix</keyword>
<comment type="caution">
    <text evidence="7">The sequence shown here is derived from an EMBL/GenBank/DDBJ whole genome shotgun (WGS) entry which is preliminary data.</text>
</comment>
<dbReference type="Proteomes" id="UP000033934">
    <property type="component" value="Unassembled WGS sequence"/>
</dbReference>
<evidence type="ECO:0000313" key="8">
    <source>
        <dbReference type="Proteomes" id="UP000033934"/>
    </source>
</evidence>
<feature type="transmembrane region" description="Helical" evidence="6">
    <location>
        <begin position="382"/>
        <end position="404"/>
    </location>
</feature>
<feature type="transmembrane region" description="Helical" evidence="6">
    <location>
        <begin position="216"/>
        <end position="238"/>
    </location>
</feature>
<feature type="transmembrane region" description="Helical" evidence="6">
    <location>
        <begin position="329"/>
        <end position="351"/>
    </location>
</feature>
<dbReference type="GO" id="GO:0005886">
    <property type="term" value="C:plasma membrane"/>
    <property type="evidence" value="ECO:0007669"/>
    <property type="project" value="UniProtKB-SubCell"/>
</dbReference>
<dbReference type="InterPro" id="IPR050833">
    <property type="entry name" value="Poly_Biosynth_Transport"/>
</dbReference>
<feature type="transmembrane region" description="Helical" evidence="6">
    <location>
        <begin position="177"/>
        <end position="195"/>
    </location>
</feature>
<feature type="transmembrane region" description="Helical" evidence="6">
    <location>
        <begin position="39"/>
        <end position="60"/>
    </location>
</feature>
<feature type="transmembrane region" description="Helical" evidence="6">
    <location>
        <begin position="358"/>
        <end position="376"/>
    </location>
</feature>
<dbReference type="EMBL" id="LBVO01000066">
    <property type="protein sequence ID" value="KKQ86609.1"/>
    <property type="molecule type" value="Genomic_DNA"/>
</dbReference>
<comment type="subcellular location">
    <subcellularLocation>
        <location evidence="1">Cell membrane</location>
        <topology evidence="1">Multi-pass membrane protein</topology>
    </subcellularLocation>
</comment>
<evidence type="ECO:0000256" key="6">
    <source>
        <dbReference type="SAM" id="Phobius"/>
    </source>
</evidence>
<dbReference type="Pfam" id="PF01943">
    <property type="entry name" value="Polysacc_synt"/>
    <property type="match status" value="1"/>
</dbReference>
<protein>
    <submittedName>
        <fullName evidence="7">Polysaccharide biosynthesis protein</fullName>
    </submittedName>
</protein>